<gene>
    <name evidence="9" type="ORF">FSP39_002834</name>
</gene>
<evidence type="ECO:0000256" key="3">
    <source>
        <dbReference type="ARBA" id="ARBA00022741"/>
    </source>
</evidence>
<keyword evidence="3 5" id="KW-0547">Nucleotide-binding</keyword>
<evidence type="ECO:0000256" key="8">
    <source>
        <dbReference type="SAM" id="Phobius"/>
    </source>
</evidence>
<feature type="binding site" evidence="5">
    <location>
        <begin position="175"/>
        <end position="178"/>
    </location>
    <ligand>
        <name>GTP</name>
        <dbReference type="ChEBI" id="CHEBI:37565"/>
    </ligand>
</feature>
<comment type="similarity">
    <text evidence="1 7">Belongs to the small GTPase superfamily. Arf family.</text>
</comment>
<sequence>MAWLNSFIFSRQGAFLISGIATTAAAYLIYKAFFKKESALPDEELDEYFEKTSPLKSEDLPKRRILVVGLDGSGKTQFVNCLSRGRQSNITSPPKPTQGFHVKSICLSSTNFDIWDLGGAPHFRAYWKEFVKNLDVIVYVVDSANRYRMQEAKDTLDTFLKEECTQDIPLLIIANKQDVDGSLSGDQVLAGLGIDSAFKATRKVKCVEVQIPLYGDRKGMWEAYKQMSSL</sequence>
<name>A0AA88XXV2_PINIB</name>
<evidence type="ECO:0000256" key="4">
    <source>
        <dbReference type="ARBA" id="ARBA00023134"/>
    </source>
</evidence>
<keyword evidence="4 5" id="KW-0342">GTP-binding</keyword>
<keyword evidence="8" id="KW-1133">Transmembrane helix</keyword>
<evidence type="ECO:0000313" key="10">
    <source>
        <dbReference type="Proteomes" id="UP001186944"/>
    </source>
</evidence>
<dbReference type="PROSITE" id="PS51417">
    <property type="entry name" value="ARF"/>
    <property type="match status" value="1"/>
</dbReference>
<dbReference type="InterPro" id="IPR005225">
    <property type="entry name" value="Small_GTP-bd"/>
</dbReference>
<evidence type="ECO:0000256" key="7">
    <source>
        <dbReference type="RuleBase" id="RU003925"/>
    </source>
</evidence>
<keyword evidence="6" id="KW-0479">Metal-binding</keyword>
<proteinExistence type="inferred from homology"/>
<dbReference type="EMBL" id="VSWD01000008">
    <property type="protein sequence ID" value="KAK3094522.1"/>
    <property type="molecule type" value="Genomic_DNA"/>
</dbReference>
<evidence type="ECO:0000256" key="6">
    <source>
        <dbReference type="PIRSR" id="PIRSR606689-2"/>
    </source>
</evidence>
<dbReference type="GO" id="GO:0046872">
    <property type="term" value="F:metal ion binding"/>
    <property type="evidence" value="ECO:0007669"/>
    <property type="project" value="UniProtKB-KW"/>
</dbReference>
<evidence type="ECO:0008006" key="11">
    <source>
        <dbReference type="Google" id="ProtNLM"/>
    </source>
</evidence>
<dbReference type="PRINTS" id="PR00328">
    <property type="entry name" value="SAR1GTPBP"/>
</dbReference>
<keyword evidence="6" id="KW-0460">Magnesium</keyword>
<dbReference type="SMART" id="SM00178">
    <property type="entry name" value="SAR"/>
    <property type="match status" value="1"/>
</dbReference>
<feature type="binding site" evidence="5">
    <location>
        <begin position="69"/>
        <end position="76"/>
    </location>
    <ligand>
        <name>GTP</name>
        <dbReference type="ChEBI" id="CHEBI:37565"/>
    </ligand>
</feature>
<accession>A0AA88XXV2</accession>
<keyword evidence="8" id="KW-0812">Transmembrane</keyword>
<feature type="binding site" evidence="6">
    <location>
        <position position="76"/>
    </location>
    <ligand>
        <name>Mg(2+)</name>
        <dbReference type="ChEBI" id="CHEBI:18420"/>
    </ligand>
</feature>
<dbReference type="InterPro" id="IPR006689">
    <property type="entry name" value="Small_GTPase_ARF/SAR"/>
</dbReference>
<keyword evidence="2" id="KW-0449">Lipoprotein</keyword>
<protein>
    <recommendedName>
        <fullName evidence="11">ADP-ribosylation factor-like protein 3</fullName>
    </recommendedName>
</protein>
<dbReference type="AlphaFoldDB" id="A0AA88XXV2"/>
<feature type="transmembrane region" description="Helical" evidence="8">
    <location>
        <begin position="12"/>
        <end position="30"/>
    </location>
</feature>
<dbReference type="SMART" id="SM00177">
    <property type="entry name" value="ARF"/>
    <property type="match status" value="1"/>
</dbReference>
<organism evidence="9 10">
    <name type="scientific">Pinctada imbricata</name>
    <name type="common">Atlantic pearl-oyster</name>
    <name type="synonym">Pinctada martensii</name>
    <dbReference type="NCBI Taxonomy" id="66713"/>
    <lineage>
        <taxon>Eukaryota</taxon>
        <taxon>Metazoa</taxon>
        <taxon>Spiralia</taxon>
        <taxon>Lophotrochozoa</taxon>
        <taxon>Mollusca</taxon>
        <taxon>Bivalvia</taxon>
        <taxon>Autobranchia</taxon>
        <taxon>Pteriomorphia</taxon>
        <taxon>Pterioida</taxon>
        <taxon>Pterioidea</taxon>
        <taxon>Pteriidae</taxon>
        <taxon>Pinctada</taxon>
    </lineage>
</organism>
<evidence type="ECO:0000256" key="2">
    <source>
        <dbReference type="ARBA" id="ARBA00022707"/>
    </source>
</evidence>
<evidence type="ECO:0000256" key="1">
    <source>
        <dbReference type="ARBA" id="ARBA00010290"/>
    </source>
</evidence>
<evidence type="ECO:0000313" key="9">
    <source>
        <dbReference type="EMBL" id="KAK3094522.1"/>
    </source>
</evidence>
<keyword evidence="8" id="KW-0472">Membrane</keyword>
<dbReference type="NCBIfam" id="TIGR00231">
    <property type="entry name" value="small_GTP"/>
    <property type="match status" value="1"/>
</dbReference>
<evidence type="ECO:0000256" key="5">
    <source>
        <dbReference type="PIRSR" id="PIRSR606689-1"/>
    </source>
</evidence>
<dbReference type="PANTHER" id="PTHR45697">
    <property type="entry name" value="ADP-RIBOSYLATION FACTOR-LIKE PROTEIN 2-RELATED"/>
    <property type="match status" value="1"/>
</dbReference>
<dbReference type="GO" id="GO:0005525">
    <property type="term" value="F:GTP binding"/>
    <property type="evidence" value="ECO:0007669"/>
    <property type="project" value="UniProtKB-KW"/>
</dbReference>
<dbReference type="Pfam" id="PF00025">
    <property type="entry name" value="Arf"/>
    <property type="match status" value="1"/>
</dbReference>
<comment type="caution">
    <text evidence="9">The sequence shown here is derived from an EMBL/GenBank/DDBJ whole genome shotgun (WGS) entry which is preliminary data.</text>
</comment>
<reference evidence="9" key="1">
    <citation type="submission" date="2019-08" db="EMBL/GenBank/DDBJ databases">
        <title>The improved chromosome-level genome for the pearl oyster Pinctada fucata martensii using PacBio sequencing and Hi-C.</title>
        <authorList>
            <person name="Zheng Z."/>
        </authorList>
    </citation>
    <scope>NUCLEOTIDE SEQUENCE</scope>
    <source>
        <strain evidence="9">ZZ-2019</strain>
        <tissue evidence="9">Adductor muscle</tissue>
    </source>
</reference>
<dbReference type="Proteomes" id="UP001186944">
    <property type="component" value="Unassembled WGS sequence"/>
</dbReference>
<dbReference type="InterPro" id="IPR027417">
    <property type="entry name" value="P-loop_NTPase"/>
</dbReference>
<dbReference type="InterPro" id="IPR044612">
    <property type="entry name" value="ARL2/3"/>
</dbReference>
<keyword evidence="10" id="KW-1185">Reference proteome</keyword>
<dbReference type="GO" id="GO:0003924">
    <property type="term" value="F:GTPase activity"/>
    <property type="evidence" value="ECO:0007669"/>
    <property type="project" value="InterPro"/>
</dbReference>
<keyword evidence="2" id="KW-0519">Myristate</keyword>
<dbReference type="Gene3D" id="3.40.50.300">
    <property type="entry name" value="P-loop containing nucleotide triphosphate hydrolases"/>
    <property type="match status" value="1"/>
</dbReference>
<feature type="binding site" evidence="6">
    <location>
        <position position="97"/>
    </location>
    <ligand>
        <name>Mg(2+)</name>
        <dbReference type="ChEBI" id="CHEBI:18420"/>
    </ligand>
</feature>
<dbReference type="SUPFAM" id="SSF52540">
    <property type="entry name" value="P-loop containing nucleoside triphosphate hydrolases"/>
    <property type="match status" value="1"/>
</dbReference>
<feature type="binding site" evidence="5">
    <location>
        <position position="119"/>
    </location>
    <ligand>
        <name>GTP</name>
        <dbReference type="ChEBI" id="CHEBI:37565"/>
    </ligand>
</feature>